<evidence type="ECO:0000313" key="6">
    <source>
        <dbReference type="Proteomes" id="UP000305709"/>
    </source>
</evidence>
<evidence type="ECO:0000313" key="5">
    <source>
        <dbReference type="EMBL" id="TNC63097.1"/>
    </source>
</evidence>
<keyword evidence="4" id="KW-0472">Membrane</keyword>
<keyword evidence="2 3" id="KW-0175">Coiled coil</keyword>
<comment type="subcellular location">
    <subcellularLocation>
        <location evidence="1">Cell envelope</location>
    </subcellularLocation>
</comment>
<evidence type="ECO:0000256" key="4">
    <source>
        <dbReference type="SAM" id="Phobius"/>
    </source>
</evidence>
<keyword evidence="4" id="KW-1133">Transmembrane helix</keyword>
<organism evidence="5 6">
    <name type="scientific">Rubellimicrobium roseum</name>
    <dbReference type="NCBI Taxonomy" id="687525"/>
    <lineage>
        <taxon>Bacteria</taxon>
        <taxon>Pseudomonadati</taxon>
        <taxon>Pseudomonadota</taxon>
        <taxon>Alphaproteobacteria</taxon>
        <taxon>Rhodobacterales</taxon>
        <taxon>Roseobacteraceae</taxon>
        <taxon>Rubellimicrobium</taxon>
    </lineage>
</organism>
<keyword evidence="4" id="KW-0812">Transmembrane</keyword>
<gene>
    <name evidence="5" type="ORF">FHG71_19830</name>
</gene>
<dbReference type="PANTHER" id="PTHR32347:SF27">
    <property type="entry name" value="RND EFFLUX PUMP MEMBRANE FUSION PROTEIN BARREL-SANDWICH DOMAIN-CONTAINING PROTEIN"/>
    <property type="match status" value="1"/>
</dbReference>
<feature type="coiled-coil region" evidence="3">
    <location>
        <begin position="172"/>
        <end position="206"/>
    </location>
</feature>
<evidence type="ECO:0000256" key="1">
    <source>
        <dbReference type="ARBA" id="ARBA00004196"/>
    </source>
</evidence>
<evidence type="ECO:0000256" key="2">
    <source>
        <dbReference type="ARBA" id="ARBA00023054"/>
    </source>
</evidence>
<accession>A0A5C4N4L6</accession>
<dbReference type="InterPro" id="IPR014315">
    <property type="entry name" value="ABC_heterocyst_DevB"/>
</dbReference>
<proteinExistence type="predicted"/>
<dbReference type="Gene3D" id="1.10.287.470">
    <property type="entry name" value="Helix hairpin bin"/>
    <property type="match status" value="1"/>
</dbReference>
<dbReference type="GO" id="GO:0030313">
    <property type="term" value="C:cell envelope"/>
    <property type="evidence" value="ECO:0007669"/>
    <property type="project" value="UniProtKB-SubCell"/>
</dbReference>
<dbReference type="SUPFAM" id="SSF111369">
    <property type="entry name" value="HlyD-like secretion proteins"/>
    <property type="match status" value="1"/>
</dbReference>
<dbReference type="PANTHER" id="PTHR32347">
    <property type="entry name" value="EFFLUX SYSTEM COMPONENT YKNX-RELATED"/>
    <property type="match status" value="1"/>
</dbReference>
<protein>
    <submittedName>
        <fullName evidence="5">HlyD family efflux transporter periplasmic adaptor subunit</fullName>
    </submittedName>
</protein>
<dbReference type="NCBIfam" id="TIGR02971">
    <property type="entry name" value="heterocyst_DevB"/>
    <property type="match status" value="1"/>
</dbReference>
<dbReference type="Gene3D" id="2.40.30.170">
    <property type="match status" value="1"/>
</dbReference>
<name>A0A5C4N4L6_9RHOB</name>
<dbReference type="OrthoDB" id="264111at2"/>
<dbReference type="EMBL" id="VDFV01000053">
    <property type="protein sequence ID" value="TNC63097.1"/>
    <property type="molecule type" value="Genomic_DNA"/>
</dbReference>
<feature type="coiled-coil region" evidence="3">
    <location>
        <begin position="252"/>
        <end position="279"/>
    </location>
</feature>
<evidence type="ECO:0000256" key="3">
    <source>
        <dbReference type="SAM" id="Coils"/>
    </source>
</evidence>
<reference evidence="5 6" key="1">
    <citation type="submission" date="2019-06" db="EMBL/GenBank/DDBJ databases">
        <authorList>
            <person name="Jiang L."/>
        </authorList>
    </citation>
    <scope>NUCLEOTIDE SEQUENCE [LARGE SCALE GENOMIC DNA]</scope>
    <source>
        <strain evidence="5 6">YIM 48858</strain>
    </source>
</reference>
<comment type="caution">
    <text evidence="5">The sequence shown here is derived from an EMBL/GenBank/DDBJ whole genome shotgun (WGS) entry which is preliminary data.</text>
</comment>
<keyword evidence="6" id="KW-1185">Reference proteome</keyword>
<sequence length="408" mass="43032">MAGMTLADDPTLPLDLHLPESPAPQRRRFRKRFLLVLLIPVFMFSGAVIGMYYQPPGLQRFYALTGLQPGGGADSPMALPPDIEVPQQMAETMLPSDVVGLARLMPRGDIAVVAAPYGAGDSRVAEILVAIGDEVDRGAPLARLDNREALEGAVLQAEANLAIREAALMQTRSAIEASRAEAQATLDQARATAEEAAATLSRTEALAEGGIATTATLDGARTAAREAELAVERAAATLARFSAVALEDQPDVVVASRNVAAAEAELERARMDLRRSEVRAPITGTILDIHATPGERPPAEGIMEMGDTGQMMAEVEIWQDRIADVAQGQPVEIAADALGRSLHGTVERIGLTVGRQGLISDDAAANSDARVVRVLVALDAESSAVAARYTNLEAVARIDTGAGERAER</sequence>
<feature type="transmembrane region" description="Helical" evidence="4">
    <location>
        <begin position="33"/>
        <end position="53"/>
    </location>
</feature>
<dbReference type="Proteomes" id="UP000305709">
    <property type="component" value="Unassembled WGS sequence"/>
</dbReference>
<dbReference type="InterPro" id="IPR050465">
    <property type="entry name" value="UPF0194_transport"/>
</dbReference>
<dbReference type="AlphaFoldDB" id="A0A5C4N4L6"/>